<proteinExistence type="predicted"/>
<accession>A0A9E4N1C0</accession>
<evidence type="ECO:0000256" key="1">
    <source>
        <dbReference type="SAM" id="SignalP"/>
    </source>
</evidence>
<feature type="signal peptide" evidence="1">
    <location>
        <begin position="1"/>
        <end position="31"/>
    </location>
</feature>
<dbReference type="Proteomes" id="UP000886687">
    <property type="component" value="Unassembled WGS sequence"/>
</dbReference>
<comment type="caution">
    <text evidence="2">The sequence shown here is derived from an EMBL/GenBank/DDBJ whole genome shotgun (WGS) entry which is preliminary data.</text>
</comment>
<gene>
    <name evidence="2" type="ORF">JAZ04_12390</name>
</gene>
<organism evidence="2 3">
    <name type="scientific">Candidatus Thiodiazotropha lotti</name>
    <dbReference type="NCBI Taxonomy" id="2792787"/>
    <lineage>
        <taxon>Bacteria</taxon>
        <taxon>Pseudomonadati</taxon>
        <taxon>Pseudomonadota</taxon>
        <taxon>Gammaproteobacteria</taxon>
        <taxon>Chromatiales</taxon>
        <taxon>Sedimenticolaceae</taxon>
        <taxon>Candidatus Thiodiazotropha</taxon>
    </lineage>
</organism>
<dbReference type="Gene3D" id="3.20.20.80">
    <property type="entry name" value="Glycosidases"/>
    <property type="match status" value="1"/>
</dbReference>
<evidence type="ECO:0000313" key="3">
    <source>
        <dbReference type="Proteomes" id="UP000886687"/>
    </source>
</evidence>
<dbReference type="InterPro" id="IPR005197">
    <property type="entry name" value="Glyco_hydro_71"/>
</dbReference>
<feature type="chain" id="PRO_5039107172" evidence="1">
    <location>
        <begin position="32"/>
        <end position="457"/>
    </location>
</feature>
<keyword evidence="2" id="KW-0378">Hydrolase</keyword>
<name>A0A9E4N1C0_9GAMM</name>
<sequence length="457" mass="52067">MMTYGNKTRRSFIKNLIATILGAYTASTSSAQNNKISNRPIKAAKNFAFAHYMTGLCTRKRKQSVDDWKQDIEDAIEYEIDGWQFNFGFYEGMFKKNVSNFILALEQLNIGSNDFNFFPSFDCNHGKVPNVNHIIDWFATYYNHPNHFRLNGLPLLTVWQGRDVGNDYFIKIKEILANKCMPIAFIPYVASRPKYSVMLKLFKDWPVVDGFYTWVAGQTSKNVVLFNKIASSLCKSFDKTLMAGHGYSYLAINKRPVFVNKHAGEAITEQMMPLINGEFGDCNILNISTWNDYGEDHHISPHPPWGAVPVGSTHPVWCHIGYSVIVKYYLKWWKTGTPPIINSDTVAIFHLTQLAKDGTPPFPYKDYQPDKEDDTLYITSILKEPGVIVVKSGQNDPVVFHASSGVSHWRTSSNIGEQKYGLWRNGVKIFNKTSEVLIKPGNKSPWSWGRFTDVYTV</sequence>
<protein>
    <submittedName>
        <fullName evidence="2">Glycoside hydrolase family 71 protein</fullName>
    </submittedName>
</protein>
<dbReference type="EMBL" id="JAEPDI010000009">
    <property type="protein sequence ID" value="MCG7939635.1"/>
    <property type="molecule type" value="Genomic_DNA"/>
</dbReference>
<reference evidence="2" key="1">
    <citation type="journal article" date="2021" name="Proc. Natl. Acad. Sci. U.S.A.">
        <title>Global biogeography of chemosynthetic symbionts reveals both localized and globally distributed symbiont groups. .</title>
        <authorList>
            <person name="Osvatic J.T."/>
            <person name="Wilkins L.G.E."/>
            <person name="Leibrecht L."/>
            <person name="Leray M."/>
            <person name="Zauner S."/>
            <person name="Polzin J."/>
            <person name="Camacho Y."/>
            <person name="Gros O."/>
            <person name="van Gils J.A."/>
            <person name="Eisen J.A."/>
            <person name="Petersen J.M."/>
            <person name="Yuen B."/>
        </authorList>
    </citation>
    <scope>NUCLEOTIDE SEQUENCE</scope>
    <source>
        <strain evidence="2">MAGL173</strain>
    </source>
</reference>
<evidence type="ECO:0000313" key="2">
    <source>
        <dbReference type="EMBL" id="MCG7939635.1"/>
    </source>
</evidence>
<dbReference type="GO" id="GO:0051118">
    <property type="term" value="F:glucan endo-1,3-alpha-glucosidase activity"/>
    <property type="evidence" value="ECO:0007669"/>
    <property type="project" value="InterPro"/>
</dbReference>
<dbReference type="Pfam" id="PF03659">
    <property type="entry name" value="Glyco_hydro_71"/>
    <property type="match status" value="1"/>
</dbReference>
<dbReference type="AlphaFoldDB" id="A0A9E4N1C0"/>
<keyword evidence="1" id="KW-0732">Signal</keyword>